<feature type="coiled-coil region" evidence="10">
    <location>
        <begin position="153"/>
        <end position="187"/>
    </location>
</feature>
<evidence type="ECO:0000256" key="4">
    <source>
        <dbReference type="ARBA" id="ARBA00022741"/>
    </source>
</evidence>
<keyword evidence="6" id="KW-0067">ATP-binding</keyword>
<dbReference type="CDD" id="cd03241">
    <property type="entry name" value="ABC_RecN"/>
    <property type="match status" value="2"/>
</dbReference>
<evidence type="ECO:0000256" key="8">
    <source>
        <dbReference type="ARBA" id="ARBA00033408"/>
    </source>
</evidence>
<keyword evidence="7 9" id="KW-0234">DNA repair</keyword>
<keyword evidence="4" id="KW-0547">Nucleotide-binding</keyword>
<dbReference type="PIRSF" id="PIRSF003128">
    <property type="entry name" value="RecN"/>
    <property type="match status" value="1"/>
</dbReference>
<evidence type="ECO:0000256" key="1">
    <source>
        <dbReference type="ARBA" id="ARBA00003618"/>
    </source>
</evidence>
<evidence type="ECO:0000256" key="3">
    <source>
        <dbReference type="ARBA" id="ARBA00021315"/>
    </source>
</evidence>
<dbReference type="RefSeq" id="WP_066262301.1">
    <property type="nucleotide sequence ID" value="NZ_JARMAB010000030.1"/>
</dbReference>
<name>A0ABU6MKI2_9BACI</name>
<gene>
    <name evidence="12" type="primary">recN</name>
    <name evidence="12" type="ORF">P4T90_19235</name>
</gene>
<evidence type="ECO:0000256" key="2">
    <source>
        <dbReference type="ARBA" id="ARBA00009441"/>
    </source>
</evidence>
<dbReference type="Proteomes" id="UP001341444">
    <property type="component" value="Unassembled WGS sequence"/>
</dbReference>
<dbReference type="InterPro" id="IPR003395">
    <property type="entry name" value="RecF/RecN/SMC_N"/>
</dbReference>
<dbReference type="InterPro" id="IPR004604">
    <property type="entry name" value="DNA_recomb/repair_RecN"/>
</dbReference>
<feature type="coiled-coil region" evidence="10">
    <location>
        <begin position="338"/>
        <end position="365"/>
    </location>
</feature>
<reference evidence="12 13" key="1">
    <citation type="submission" date="2023-03" db="EMBL/GenBank/DDBJ databases">
        <title>Bacillus Genome Sequencing.</title>
        <authorList>
            <person name="Dunlap C."/>
        </authorList>
    </citation>
    <scope>NUCLEOTIDE SEQUENCE [LARGE SCALE GENOMIC DNA]</scope>
    <source>
        <strain evidence="12 13">B-23453</strain>
    </source>
</reference>
<proteinExistence type="inferred from homology"/>
<dbReference type="SUPFAM" id="SSF52540">
    <property type="entry name" value="P-loop containing nucleoside triphosphate hydrolases"/>
    <property type="match status" value="2"/>
</dbReference>
<comment type="caution">
    <text evidence="12">The sequence shown here is derived from an EMBL/GenBank/DDBJ whole genome shotgun (WGS) entry which is preliminary data.</text>
</comment>
<dbReference type="Gene3D" id="3.40.50.300">
    <property type="entry name" value="P-loop containing nucleotide triphosphate hydrolases"/>
    <property type="match status" value="2"/>
</dbReference>
<dbReference type="PANTHER" id="PTHR11059">
    <property type="entry name" value="DNA REPAIR PROTEIN RECN"/>
    <property type="match status" value="1"/>
</dbReference>
<keyword evidence="10" id="KW-0175">Coiled coil</keyword>
<dbReference type="NCBIfam" id="TIGR00634">
    <property type="entry name" value="recN"/>
    <property type="match status" value="1"/>
</dbReference>
<evidence type="ECO:0000313" key="13">
    <source>
        <dbReference type="Proteomes" id="UP001341444"/>
    </source>
</evidence>
<feature type="domain" description="RecF/RecN/SMC N-terminal" evidence="11">
    <location>
        <begin position="1"/>
        <end position="520"/>
    </location>
</feature>
<evidence type="ECO:0000256" key="6">
    <source>
        <dbReference type="ARBA" id="ARBA00022840"/>
    </source>
</evidence>
<comment type="function">
    <text evidence="1 9">May be involved in recombinational repair of damaged DNA.</text>
</comment>
<evidence type="ECO:0000259" key="11">
    <source>
        <dbReference type="Pfam" id="PF02463"/>
    </source>
</evidence>
<sequence length="570" mass="64488">MLQELSIRNFAIIDELFLSFEKGLTVLTGETGAGKSIIIDAINLLVGGRGSVEFVRHGEKKAEIEGLFVLDNDHHPCVERAREFGIDVEEGMVVLHRDISSSGKSVCRVNGKLVTIATLREIGGTLMDIHGQHEHQELMNEAFHLPLLDQYGSSEIEQAAANYREVYKEYEQTLVRLKGLSENEQQMAHRLDLIQFQLQEIQNANLQIHEDQELTEEKRKLMNFEKLYEGLHTSYEALSGEGRGLDWIGHVMDQLETAAELDNNYQSLLESVSNSFYILEDAAHTIRNDLDNLEFDPERLNIIESRLNEINQLKRKYGDDIEGILEYSAKIEEEIETITNRESHIEQLQLKLQMLQKDLHLEAKQLTDIREKWAHKLTAAIHRELKELYMAKTIFEVHFHSSADDFANTANPPFRKDGLDQLEFYISTNPGEPLKALSKVASGGELSRMMLALKTIFSKHQGITSIIFDEVDTGVSGRVAQAIAEKIHSVSVNSQVLCISHLPQVAAMADTHLFIMKETKKGRTSTAVKVLGENDKIKEIGRMISGVEITDLTKEHARELLGLAYSIKHK</sequence>
<accession>A0ABU6MKI2</accession>
<evidence type="ECO:0000256" key="10">
    <source>
        <dbReference type="SAM" id="Coils"/>
    </source>
</evidence>
<keyword evidence="5 9" id="KW-0227">DNA damage</keyword>
<protein>
    <recommendedName>
        <fullName evidence="3 9">DNA repair protein RecN</fullName>
    </recommendedName>
    <alternativeName>
        <fullName evidence="8 9">Recombination protein N</fullName>
    </alternativeName>
</protein>
<comment type="similarity">
    <text evidence="2 9">Belongs to the RecN family.</text>
</comment>
<dbReference type="EMBL" id="JARMAB010000030">
    <property type="protein sequence ID" value="MED1205186.1"/>
    <property type="molecule type" value="Genomic_DNA"/>
</dbReference>
<evidence type="ECO:0000256" key="9">
    <source>
        <dbReference type="PIRNR" id="PIRNR003128"/>
    </source>
</evidence>
<evidence type="ECO:0000256" key="5">
    <source>
        <dbReference type="ARBA" id="ARBA00022763"/>
    </source>
</evidence>
<evidence type="ECO:0000313" key="12">
    <source>
        <dbReference type="EMBL" id="MED1205186.1"/>
    </source>
</evidence>
<organism evidence="12 13">
    <name type="scientific">Heyndrickxia acidicola</name>
    <dbReference type="NCBI Taxonomy" id="209389"/>
    <lineage>
        <taxon>Bacteria</taxon>
        <taxon>Bacillati</taxon>
        <taxon>Bacillota</taxon>
        <taxon>Bacilli</taxon>
        <taxon>Bacillales</taxon>
        <taxon>Bacillaceae</taxon>
        <taxon>Heyndrickxia</taxon>
    </lineage>
</organism>
<keyword evidence="13" id="KW-1185">Reference proteome</keyword>
<dbReference type="InterPro" id="IPR027417">
    <property type="entry name" value="P-loop_NTPase"/>
</dbReference>
<evidence type="ECO:0000256" key="7">
    <source>
        <dbReference type="ARBA" id="ARBA00023204"/>
    </source>
</evidence>
<dbReference type="Pfam" id="PF02463">
    <property type="entry name" value="SMC_N"/>
    <property type="match status" value="1"/>
</dbReference>
<dbReference type="PANTHER" id="PTHR11059:SF0">
    <property type="entry name" value="DNA REPAIR PROTEIN RECN"/>
    <property type="match status" value="1"/>
</dbReference>